<keyword evidence="12" id="KW-1185">Reference proteome</keyword>
<evidence type="ECO:0000256" key="5">
    <source>
        <dbReference type="ARBA" id="ARBA00022692"/>
    </source>
</evidence>
<sequence>MTNDRSVPEGPPRGATWTAARVRGLAIQGVILATLVGLLAWGIGNAIHNLNKAGIAAGFHFLGNRAGFDINFRLIDYSPAATYGRAFVVGVLNTLTVSVLGIVAATALGFALGIGRLSRNWLVSRTAATVIETVRNLPLLLQLLFWYTAVLAPLPRPRDAISLGGVAFLSNRGLTVPGPVSDGPVWMVWAAMGLGLAAAVAVGLWSRRRRILTGRRFPAGWVGLALIVLPPLAVLTSGAVPLSWDVPVLKGFNFDGGLTLVPELIALWLALTLYSGAFIGETVRAGILSVPKGQVEAAQAMGLTPGAVLRLVVVPQAMRVIIPPMTTQHLTLLKNSSLAVMIGFPDLVAVFSGTTLNQTGQAIETIGMTMAVYLVVSLAISFGMNLYNSKMAIVRR</sequence>
<evidence type="ECO:0000256" key="7">
    <source>
        <dbReference type="ARBA" id="ARBA00022989"/>
    </source>
</evidence>
<evidence type="ECO:0000256" key="1">
    <source>
        <dbReference type="ARBA" id="ARBA00004429"/>
    </source>
</evidence>
<evidence type="ECO:0000256" key="4">
    <source>
        <dbReference type="ARBA" id="ARBA00022475"/>
    </source>
</evidence>
<dbReference type="Pfam" id="PF00528">
    <property type="entry name" value="BPD_transp_1"/>
    <property type="match status" value="1"/>
</dbReference>
<dbReference type="Proteomes" id="UP000781958">
    <property type="component" value="Unassembled WGS sequence"/>
</dbReference>
<dbReference type="PROSITE" id="PS50928">
    <property type="entry name" value="ABC_TM1"/>
    <property type="match status" value="1"/>
</dbReference>
<dbReference type="EMBL" id="JAGINP010000003">
    <property type="protein sequence ID" value="MBP2291300.1"/>
    <property type="molecule type" value="Genomic_DNA"/>
</dbReference>
<dbReference type="SUPFAM" id="SSF161098">
    <property type="entry name" value="MetI-like"/>
    <property type="match status" value="2"/>
</dbReference>
<feature type="transmembrane region" description="Helical" evidence="9">
    <location>
        <begin position="217"/>
        <end position="240"/>
    </location>
</feature>
<dbReference type="PANTHER" id="PTHR30614">
    <property type="entry name" value="MEMBRANE COMPONENT OF AMINO ACID ABC TRANSPORTER"/>
    <property type="match status" value="1"/>
</dbReference>
<dbReference type="PANTHER" id="PTHR30614:SF37">
    <property type="entry name" value="AMINO-ACID ABC TRANSPORTER PERMEASE PROTEIN YHDX-RELATED"/>
    <property type="match status" value="1"/>
</dbReference>
<evidence type="ECO:0000256" key="9">
    <source>
        <dbReference type="RuleBase" id="RU363032"/>
    </source>
</evidence>
<evidence type="ECO:0000256" key="3">
    <source>
        <dbReference type="ARBA" id="ARBA00022448"/>
    </source>
</evidence>
<dbReference type="InterPro" id="IPR043429">
    <property type="entry name" value="ArtM/GltK/GlnP/TcyL/YhdX-like"/>
</dbReference>
<keyword evidence="6" id="KW-0029">Amino-acid transport</keyword>
<organism evidence="11 12">
    <name type="scientific">Azospirillum rugosum</name>
    <dbReference type="NCBI Taxonomy" id="416170"/>
    <lineage>
        <taxon>Bacteria</taxon>
        <taxon>Pseudomonadati</taxon>
        <taxon>Pseudomonadota</taxon>
        <taxon>Alphaproteobacteria</taxon>
        <taxon>Rhodospirillales</taxon>
        <taxon>Azospirillaceae</taxon>
        <taxon>Azospirillum</taxon>
    </lineage>
</organism>
<reference evidence="11 12" key="1">
    <citation type="submission" date="2021-03" db="EMBL/GenBank/DDBJ databases">
        <title>Genomic Encyclopedia of Type Strains, Phase III (KMG-III): the genomes of soil and plant-associated and newly described type strains.</title>
        <authorList>
            <person name="Whitman W."/>
        </authorList>
    </citation>
    <scope>NUCLEOTIDE SEQUENCE [LARGE SCALE GENOMIC DNA]</scope>
    <source>
        <strain evidence="11 12">IMMIB AFH-6</strain>
    </source>
</reference>
<evidence type="ECO:0000256" key="8">
    <source>
        <dbReference type="ARBA" id="ARBA00023136"/>
    </source>
</evidence>
<feature type="transmembrane region" description="Helical" evidence="9">
    <location>
        <begin position="186"/>
        <end position="205"/>
    </location>
</feature>
<keyword evidence="4" id="KW-1003">Cell membrane</keyword>
<keyword evidence="3 9" id="KW-0813">Transport</keyword>
<feature type="transmembrane region" description="Helical" evidence="9">
    <location>
        <begin position="338"/>
        <end position="356"/>
    </location>
</feature>
<gene>
    <name evidence="11" type="ORF">J2851_001049</name>
</gene>
<feature type="transmembrane region" description="Helical" evidence="9">
    <location>
        <begin position="368"/>
        <end position="387"/>
    </location>
</feature>
<dbReference type="CDD" id="cd06261">
    <property type="entry name" value="TM_PBP2"/>
    <property type="match status" value="1"/>
</dbReference>
<comment type="similarity">
    <text evidence="2">Belongs to the binding-protein-dependent transport system permease family. HisMQ subfamily.</text>
</comment>
<dbReference type="InterPro" id="IPR010065">
    <property type="entry name" value="AA_ABC_transptr_permease_3TM"/>
</dbReference>
<keyword evidence="7 9" id="KW-1133">Transmembrane helix</keyword>
<dbReference type="NCBIfam" id="TIGR01726">
    <property type="entry name" value="HEQRo_perm_3TM"/>
    <property type="match status" value="1"/>
</dbReference>
<feature type="transmembrane region" description="Helical" evidence="9">
    <location>
        <begin position="25"/>
        <end position="44"/>
    </location>
</feature>
<feature type="transmembrane region" description="Helical" evidence="9">
    <location>
        <begin position="86"/>
        <end position="115"/>
    </location>
</feature>
<keyword evidence="5 9" id="KW-0812">Transmembrane</keyword>
<comment type="subcellular location">
    <subcellularLocation>
        <location evidence="1">Cell inner membrane</location>
        <topology evidence="1">Multi-pass membrane protein</topology>
    </subcellularLocation>
    <subcellularLocation>
        <location evidence="9">Cell membrane</location>
        <topology evidence="9">Multi-pass membrane protein</topology>
    </subcellularLocation>
</comment>
<dbReference type="InterPro" id="IPR000515">
    <property type="entry name" value="MetI-like"/>
</dbReference>
<evidence type="ECO:0000313" key="11">
    <source>
        <dbReference type="EMBL" id="MBP2291300.1"/>
    </source>
</evidence>
<keyword evidence="8 9" id="KW-0472">Membrane</keyword>
<evidence type="ECO:0000256" key="6">
    <source>
        <dbReference type="ARBA" id="ARBA00022970"/>
    </source>
</evidence>
<evidence type="ECO:0000256" key="2">
    <source>
        <dbReference type="ARBA" id="ARBA00010072"/>
    </source>
</evidence>
<feature type="transmembrane region" description="Helical" evidence="9">
    <location>
        <begin position="136"/>
        <end position="154"/>
    </location>
</feature>
<comment type="caution">
    <text evidence="11">The sequence shown here is derived from an EMBL/GenBank/DDBJ whole genome shotgun (WGS) entry which is preliminary data.</text>
</comment>
<proteinExistence type="inferred from homology"/>
<protein>
    <submittedName>
        <fullName evidence="11">General L-amino acid transport system permease protein</fullName>
    </submittedName>
</protein>
<feature type="transmembrane region" description="Helical" evidence="9">
    <location>
        <begin position="260"/>
        <end position="279"/>
    </location>
</feature>
<evidence type="ECO:0000259" key="10">
    <source>
        <dbReference type="PROSITE" id="PS50928"/>
    </source>
</evidence>
<dbReference type="RefSeq" id="WP_209764715.1">
    <property type="nucleotide sequence ID" value="NZ_JAGINP010000003.1"/>
</dbReference>
<accession>A0ABS4SFE3</accession>
<dbReference type="InterPro" id="IPR035906">
    <property type="entry name" value="MetI-like_sf"/>
</dbReference>
<dbReference type="Gene3D" id="1.10.3720.10">
    <property type="entry name" value="MetI-like"/>
    <property type="match status" value="2"/>
</dbReference>
<feature type="domain" description="ABC transmembrane type-1" evidence="10">
    <location>
        <begin position="91"/>
        <end position="384"/>
    </location>
</feature>
<evidence type="ECO:0000313" key="12">
    <source>
        <dbReference type="Proteomes" id="UP000781958"/>
    </source>
</evidence>
<name>A0ABS4SFE3_9PROT</name>